<evidence type="ECO:0000256" key="5">
    <source>
        <dbReference type="ARBA" id="ARBA00022801"/>
    </source>
</evidence>
<gene>
    <name evidence="10" type="ORF">NMOB1V02_LOCUS9979</name>
</gene>
<comment type="subcellular location">
    <subcellularLocation>
        <location evidence="1">Membrane</location>
        <topology evidence="1">Multi-pass membrane protein</topology>
    </subcellularLocation>
</comment>
<evidence type="ECO:0000256" key="8">
    <source>
        <dbReference type="SAM" id="Phobius"/>
    </source>
</evidence>
<evidence type="ECO:0000256" key="7">
    <source>
        <dbReference type="ARBA" id="ARBA00023136"/>
    </source>
</evidence>
<evidence type="ECO:0000259" key="9">
    <source>
        <dbReference type="Pfam" id="PF01694"/>
    </source>
</evidence>
<keyword evidence="5" id="KW-0378">Hydrolase</keyword>
<dbReference type="EMBL" id="OA885785">
    <property type="protein sequence ID" value="CAD7282354.1"/>
    <property type="molecule type" value="Genomic_DNA"/>
</dbReference>
<keyword evidence="4 8" id="KW-0812">Transmembrane</keyword>
<dbReference type="InterPro" id="IPR022764">
    <property type="entry name" value="Peptidase_S54_rhomboid_dom"/>
</dbReference>
<accession>A0A7R9GH83</accession>
<dbReference type="EMBL" id="CAJPEX010003748">
    <property type="protein sequence ID" value="CAG0922506.1"/>
    <property type="molecule type" value="Genomic_DNA"/>
</dbReference>
<dbReference type="OrthoDB" id="10257275at2759"/>
<evidence type="ECO:0000313" key="11">
    <source>
        <dbReference type="Proteomes" id="UP000678499"/>
    </source>
</evidence>
<organism evidence="10">
    <name type="scientific">Notodromas monacha</name>
    <dbReference type="NCBI Taxonomy" id="399045"/>
    <lineage>
        <taxon>Eukaryota</taxon>
        <taxon>Metazoa</taxon>
        <taxon>Ecdysozoa</taxon>
        <taxon>Arthropoda</taxon>
        <taxon>Crustacea</taxon>
        <taxon>Oligostraca</taxon>
        <taxon>Ostracoda</taxon>
        <taxon>Podocopa</taxon>
        <taxon>Podocopida</taxon>
        <taxon>Cypridocopina</taxon>
        <taxon>Cypridoidea</taxon>
        <taxon>Cyprididae</taxon>
        <taxon>Notodromas</taxon>
    </lineage>
</organism>
<keyword evidence="7 8" id="KW-0472">Membrane</keyword>
<evidence type="ECO:0000256" key="1">
    <source>
        <dbReference type="ARBA" id="ARBA00004141"/>
    </source>
</evidence>
<keyword evidence="6 8" id="KW-1133">Transmembrane helix</keyword>
<comment type="similarity">
    <text evidence="2">Belongs to the peptidase S54 family.</text>
</comment>
<evidence type="ECO:0000256" key="4">
    <source>
        <dbReference type="ARBA" id="ARBA00022692"/>
    </source>
</evidence>
<dbReference type="GO" id="GO:0016020">
    <property type="term" value="C:membrane"/>
    <property type="evidence" value="ECO:0007669"/>
    <property type="project" value="UniProtKB-SubCell"/>
</dbReference>
<feature type="domain" description="Peptidase S54 rhomboid" evidence="9">
    <location>
        <begin position="44"/>
        <end position="130"/>
    </location>
</feature>
<dbReference type="Proteomes" id="UP000678499">
    <property type="component" value="Unassembled WGS sequence"/>
</dbReference>
<keyword evidence="3" id="KW-0645">Protease</keyword>
<dbReference type="GO" id="GO:0006508">
    <property type="term" value="P:proteolysis"/>
    <property type="evidence" value="ECO:0007669"/>
    <property type="project" value="UniProtKB-KW"/>
</dbReference>
<sequence>MAPQSRQRSAAQNIGVLMLLYHLKQFGFNRIPPVTLMTIVGMAREFRRVFLSAIEHGDDMHLFYNMISYLVKGVSLERKLGSVYFAYLIFVFCNACSLVYILLANGMAQLFNEPFFLDQCAIGFSGGFSGDPSGRCISLMKEVHYEGIRAGE</sequence>
<protein>
    <recommendedName>
        <fullName evidence="9">Peptidase S54 rhomboid domain-containing protein</fullName>
    </recommendedName>
</protein>
<keyword evidence="11" id="KW-1185">Reference proteome</keyword>
<dbReference type="PANTHER" id="PTHR43066:SF1">
    <property type="entry name" value="RHOMBOID PROTEIN 2"/>
    <property type="match status" value="1"/>
</dbReference>
<evidence type="ECO:0000256" key="3">
    <source>
        <dbReference type="ARBA" id="ARBA00022670"/>
    </source>
</evidence>
<proteinExistence type="inferred from homology"/>
<reference evidence="10" key="1">
    <citation type="submission" date="2020-11" db="EMBL/GenBank/DDBJ databases">
        <authorList>
            <person name="Tran Van P."/>
        </authorList>
    </citation>
    <scope>NUCLEOTIDE SEQUENCE</scope>
</reference>
<dbReference type="Pfam" id="PF01694">
    <property type="entry name" value="Rhomboid"/>
    <property type="match status" value="1"/>
</dbReference>
<dbReference type="GO" id="GO:0004252">
    <property type="term" value="F:serine-type endopeptidase activity"/>
    <property type="evidence" value="ECO:0007669"/>
    <property type="project" value="InterPro"/>
</dbReference>
<name>A0A7R9GH83_9CRUS</name>
<evidence type="ECO:0000313" key="10">
    <source>
        <dbReference type="EMBL" id="CAD7282354.1"/>
    </source>
</evidence>
<dbReference type="AlphaFoldDB" id="A0A7R9GH83"/>
<evidence type="ECO:0000256" key="2">
    <source>
        <dbReference type="ARBA" id="ARBA00009045"/>
    </source>
</evidence>
<dbReference type="Gene3D" id="1.20.1540.10">
    <property type="entry name" value="Rhomboid-like"/>
    <property type="match status" value="1"/>
</dbReference>
<evidence type="ECO:0000256" key="6">
    <source>
        <dbReference type="ARBA" id="ARBA00022989"/>
    </source>
</evidence>
<dbReference type="SUPFAM" id="SSF144091">
    <property type="entry name" value="Rhomboid-like"/>
    <property type="match status" value="1"/>
</dbReference>
<dbReference type="InterPro" id="IPR035952">
    <property type="entry name" value="Rhomboid-like_sf"/>
</dbReference>
<dbReference type="PANTHER" id="PTHR43066">
    <property type="entry name" value="RHOMBOID-RELATED PROTEIN"/>
    <property type="match status" value="1"/>
</dbReference>
<feature type="transmembrane region" description="Helical" evidence="8">
    <location>
        <begin position="84"/>
        <end position="103"/>
    </location>
</feature>